<dbReference type="InterPro" id="IPR008136">
    <property type="entry name" value="CinA_C"/>
</dbReference>
<dbReference type="Pfam" id="PF02464">
    <property type="entry name" value="CinA"/>
    <property type="match status" value="1"/>
</dbReference>
<evidence type="ECO:0000259" key="2">
    <source>
        <dbReference type="SMART" id="SM00852"/>
    </source>
</evidence>
<dbReference type="InterPro" id="IPR041424">
    <property type="entry name" value="CinA_KH"/>
</dbReference>
<dbReference type="PIRSF" id="PIRSF006728">
    <property type="entry name" value="CinA"/>
    <property type="match status" value="1"/>
</dbReference>
<dbReference type="RefSeq" id="WP_161254185.1">
    <property type="nucleotide sequence ID" value="NZ_WXEY01000002.1"/>
</dbReference>
<evidence type="ECO:0000256" key="1">
    <source>
        <dbReference type="HAMAP-Rule" id="MF_00226"/>
    </source>
</evidence>
<comment type="similarity">
    <text evidence="1">Belongs to the CinA family.</text>
</comment>
<dbReference type="SUPFAM" id="SSF53218">
    <property type="entry name" value="Molybdenum cofactor biosynthesis proteins"/>
    <property type="match status" value="1"/>
</dbReference>
<dbReference type="Gene3D" id="3.40.980.10">
    <property type="entry name" value="MoaB/Mog-like domain"/>
    <property type="match status" value="1"/>
</dbReference>
<feature type="domain" description="MoaB/Mog" evidence="2">
    <location>
        <begin position="5"/>
        <end position="172"/>
    </location>
</feature>
<proteinExistence type="inferred from homology"/>
<dbReference type="Pfam" id="PF00994">
    <property type="entry name" value="MoCF_biosynth"/>
    <property type="match status" value="1"/>
</dbReference>
<dbReference type="PANTHER" id="PTHR13939:SF0">
    <property type="entry name" value="NMN AMIDOHYDROLASE-LIKE PROTEIN YFAY"/>
    <property type="match status" value="1"/>
</dbReference>
<dbReference type="InterPro" id="IPR001453">
    <property type="entry name" value="MoaB/Mog_dom"/>
</dbReference>
<evidence type="ECO:0000313" key="4">
    <source>
        <dbReference type="Proteomes" id="UP000463470"/>
    </source>
</evidence>
<accession>A0A845KZD0</accession>
<dbReference type="InterPro" id="IPR050101">
    <property type="entry name" value="CinA"/>
</dbReference>
<dbReference type="Gene3D" id="3.30.70.2860">
    <property type="match status" value="1"/>
</dbReference>
<name>A0A845KZD0_9FIRM</name>
<dbReference type="NCBIfam" id="TIGR00200">
    <property type="entry name" value="cinA_nterm"/>
    <property type="match status" value="1"/>
</dbReference>
<dbReference type="CDD" id="cd00885">
    <property type="entry name" value="cinA"/>
    <property type="match status" value="1"/>
</dbReference>
<dbReference type="Proteomes" id="UP000463470">
    <property type="component" value="Unassembled WGS sequence"/>
</dbReference>
<dbReference type="InterPro" id="IPR036425">
    <property type="entry name" value="MoaB/Mog-like_dom_sf"/>
</dbReference>
<protein>
    <recommendedName>
        <fullName evidence="1">Putative competence-damage inducible protein</fullName>
    </recommendedName>
</protein>
<dbReference type="NCBIfam" id="NF001813">
    <property type="entry name" value="PRK00549.1"/>
    <property type="match status" value="1"/>
</dbReference>
<dbReference type="NCBIfam" id="TIGR00177">
    <property type="entry name" value="molyb_syn"/>
    <property type="match status" value="1"/>
</dbReference>
<reference evidence="3 4" key="1">
    <citation type="submission" date="2020-01" db="EMBL/GenBank/DDBJ databases">
        <title>Whole-genome sequence of Heliobacterium undosum DSM 13378.</title>
        <authorList>
            <person name="Kyndt J.A."/>
            <person name="Meyer T.E."/>
        </authorList>
    </citation>
    <scope>NUCLEOTIDE SEQUENCE [LARGE SCALE GENOMIC DNA]</scope>
    <source>
        <strain evidence="3 4">DSM 13378</strain>
    </source>
</reference>
<organism evidence="3 4">
    <name type="scientific">Heliomicrobium undosum</name>
    <dbReference type="NCBI Taxonomy" id="121734"/>
    <lineage>
        <taxon>Bacteria</taxon>
        <taxon>Bacillati</taxon>
        <taxon>Bacillota</taxon>
        <taxon>Clostridia</taxon>
        <taxon>Eubacteriales</taxon>
        <taxon>Heliobacteriaceae</taxon>
        <taxon>Heliomicrobium</taxon>
    </lineage>
</organism>
<dbReference type="HAMAP" id="MF_00226_B">
    <property type="entry name" value="CinA_B"/>
    <property type="match status" value="1"/>
</dbReference>
<dbReference type="InterPro" id="IPR036653">
    <property type="entry name" value="CinA-like_C"/>
</dbReference>
<dbReference type="AlphaFoldDB" id="A0A845KZD0"/>
<dbReference type="SMART" id="SM00852">
    <property type="entry name" value="MoCF_biosynth"/>
    <property type="match status" value="1"/>
</dbReference>
<dbReference type="Gene3D" id="3.90.950.20">
    <property type="entry name" value="CinA-like"/>
    <property type="match status" value="1"/>
</dbReference>
<dbReference type="PANTHER" id="PTHR13939">
    <property type="entry name" value="NICOTINAMIDE-NUCLEOTIDE AMIDOHYDROLASE PNCC"/>
    <property type="match status" value="1"/>
</dbReference>
<comment type="caution">
    <text evidence="3">The sequence shown here is derived from an EMBL/GenBank/DDBJ whole genome shotgun (WGS) entry which is preliminary data.</text>
</comment>
<dbReference type="SUPFAM" id="SSF142433">
    <property type="entry name" value="CinA-like"/>
    <property type="match status" value="1"/>
</dbReference>
<dbReference type="Pfam" id="PF18146">
    <property type="entry name" value="CinA_KH"/>
    <property type="match status" value="1"/>
</dbReference>
<sequence>MISAEIVSTGTELLLGQSLNTNAQYLAERLAGLGVYCFFQTTVGDNPVRIRSVIEKALERADLVITTGGLGPTLDDLTKEVVAEIFGLPMERDPEVLARIEAFFRRRGRPMPENNIKQALIPAGARIIPNHLGTAPGIIVEAEGKTVILLPGPPFEMKPMFEETVAPYLADRTQVSPGVLHSKTLKVIGPGESVVEDHLRDLLQASNPTIALLAKTAEVHVRLTARATSVKEAEAMIAGEEAEIRRRLHPFVYGADEESIASVAGRLLAEQKRTLAAAESCTGGLISHLLTNVAGSSAYFLLGVTSYSNEAKAQVLGVDEAILRRHGAVSPETALAMARGARRLAGADVALAVTGIAGPGGGSEEKPVGLVYMALASQDKEEVEKLQFFGDRVTIKEKTAFTVLNRLRLYLTGEGGNADRPGEP</sequence>
<keyword evidence="4" id="KW-1185">Reference proteome</keyword>
<dbReference type="InterPro" id="IPR008135">
    <property type="entry name" value="Competence-induced_CinA"/>
</dbReference>
<dbReference type="EMBL" id="WXEY01000002">
    <property type="protein sequence ID" value="MZP28516.1"/>
    <property type="molecule type" value="Genomic_DNA"/>
</dbReference>
<gene>
    <name evidence="1" type="primary">cinA</name>
    <name evidence="3" type="ORF">GTO91_02100</name>
</gene>
<dbReference type="OrthoDB" id="9801454at2"/>
<evidence type="ECO:0000313" key="3">
    <source>
        <dbReference type="EMBL" id="MZP28516.1"/>
    </source>
</evidence>
<dbReference type="NCBIfam" id="TIGR00199">
    <property type="entry name" value="PncC_domain"/>
    <property type="match status" value="1"/>
</dbReference>